<evidence type="ECO:0000256" key="2">
    <source>
        <dbReference type="ARBA" id="ARBA00008072"/>
    </source>
</evidence>
<evidence type="ECO:0000256" key="1">
    <source>
        <dbReference type="ARBA" id="ARBA00001947"/>
    </source>
</evidence>
<dbReference type="AlphaFoldDB" id="A0A561BU13"/>
<gene>
    <name evidence="9" type="ORF">FB561_3542</name>
</gene>
<evidence type="ECO:0000259" key="8">
    <source>
        <dbReference type="Pfam" id="PF16912"/>
    </source>
</evidence>
<comment type="cofactor">
    <cofactor evidence="1">
        <name>Zn(2+)</name>
        <dbReference type="ChEBI" id="CHEBI:29105"/>
    </cofactor>
</comment>
<dbReference type="RefSeq" id="WP_145807952.1">
    <property type="nucleotide sequence ID" value="NZ_VIVK01000001.1"/>
</dbReference>
<dbReference type="GO" id="GO:0016491">
    <property type="term" value="F:oxidoreductase activity"/>
    <property type="evidence" value="ECO:0007669"/>
    <property type="project" value="UniProtKB-KW"/>
</dbReference>
<dbReference type="SUPFAM" id="SSF50129">
    <property type="entry name" value="GroES-like"/>
    <property type="match status" value="1"/>
</dbReference>
<evidence type="ECO:0000256" key="5">
    <source>
        <dbReference type="ARBA" id="ARBA00023002"/>
    </source>
</evidence>
<proteinExistence type="inferred from homology"/>
<dbReference type="InterPro" id="IPR031640">
    <property type="entry name" value="Glu_dehyd_C"/>
</dbReference>
<name>A0A561BU13_9ACTN</name>
<dbReference type="EMBL" id="VIVK01000001">
    <property type="protein sequence ID" value="TWD82410.1"/>
    <property type="molecule type" value="Genomic_DNA"/>
</dbReference>
<reference evidence="9 10" key="1">
    <citation type="submission" date="2019-06" db="EMBL/GenBank/DDBJ databases">
        <title>Sequencing the genomes of 1000 actinobacteria strains.</title>
        <authorList>
            <person name="Klenk H.-P."/>
        </authorList>
    </citation>
    <scope>NUCLEOTIDE SEQUENCE [LARGE SCALE GENOMIC DNA]</scope>
    <source>
        <strain evidence="9 10">DSM 24683</strain>
    </source>
</reference>
<comment type="similarity">
    <text evidence="2">Belongs to the zinc-containing alcohol dehydrogenase family.</text>
</comment>
<dbReference type="Proteomes" id="UP000318380">
    <property type="component" value="Unassembled WGS sequence"/>
</dbReference>
<organism evidence="9 10">
    <name type="scientific">Kribbella amoyensis</name>
    <dbReference type="NCBI Taxonomy" id="996641"/>
    <lineage>
        <taxon>Bacteria</taxon>
        <taxon>Bacillati</taxon>
        <taxon>Actinomycetota</taxon>
        <taxon>Actinomycetes</taxon>
        <taxon>Propionibacteriales</taxon>
        <taxon>Kribbellaceae</taxon>
        <taxon>Kribbella</taxon>
    </lineage>
</organism>
<evidence type="ECO:0000313" key="10">
    <source>
        <dbReference type="Proteomes" id="UP000318380"/>
    </source>
</evidence>
<dbReference type="CDD" id="cd08230">
    <property type="entry name" value="glucose_DH"/>
    <property type="match status" value="1"/>
</dbReference>
<dbReference type="Gene3D" id="3.40.50.720">
    <property type="entry name" value="NAD(P)-binding Rossmann-like Domain"/>
    <property type="match status" value="1"/>
</dbReference>
<accession>A0A561BU13</accession>
<keyword evidence="4" id="KW-0862">Zinc</keyword>
<feature type="domain" description="Alcohol dehydrogenase-like N-terminal" evidence="7">
    <location>
        <begin position="26"/>
        <end position="140"/>
    </location>
</feature>
<dbReference type="SUPFAM" id="SSF51735">
    <property type="entry name" value="NAD(P)-binding Rossmann-fold domains"/>
    <property type="match status" value="1"/>
</dbReference>
<keyword evidence="10" id="KW-1185">Reference proteome</keyword>
<dbReference type="PANTHER" id="PTHR43350:SF19">
    <property type="entry name" value="D-GULOSIDE 3-DEHYDROGENASE"/>
    <property type="match status" value="1"/>
</dbReference>
<feature type="domain" description="Glucose dehydrogenase C-terminal" evidence="8">
    <location>
        <begin position="145"/>
        <end position="345"/>
    </location>
</feature>
<evidence type="ECO:0000256" key="6">
    <source>
        <dbReference type="SAM" id="MobiDB-lite"/>
    </source>
</evidence>
<dbReference type="OrthoDB" id="9797931at2"/>
<comment type="caution">
    <text evidence="9">The sequence shown here is derived from an EMBL/GenBank/DDBJ whole genome shotgun (WGS) entry which is preliminary data.</text>
</comment>
<sequence>MRAMTIVPGRADSAAVGEVEEPPPSDGAVLVEGVLAGICGTDVELVSGGFGSGPPGSDRLVLGHESLGQVIEAPPGSGLTPGDLVAGIVRRPDPEPCPACARGEWDFCRNGRYTERGIKEAHGYGAERWRIDPYFAVPVPPELGRYGVLVEPASILAKAWDLVDQVGERSWYAPEHVLVTGGGPIGLLAALIAAQRGYTVHLLDRRDEGPKPKLVRALGGEFITDLGQLGVQPDVVIEATGSGRVVAQSAQLLAPAGVMCLTGISPSPDPIDVPMDAVNRHLVTRNAALVGSVNAAKRHYADAVGVLLAADPAWLDQLITRTVPLSDWTSALTKEPDDIKVVVDLRA</sequence>
<keyword evidence="3" id="KW-0479">Metal-binding</keyword>
<feature type="region of interest" description="Disordered" evidence="6">
    <location>
        <begin position="1"/>
        <end position="25"/>
    </location>
</feature>
<protein>
    <submittedName>
        <fullName evidence="9">Threonine dehydrogenase-like Zn-dependent dehydrogenase</fullName>
    </submittedName>
</protein>
<dbReference type="Pfam" id="PF16912">
    <property type="entry name" value="Glu_dehyd_C"/>
    <property type="match status" value="1"/>
</dbReference>
<keyword evidence="5" id="KW-0560">Oxidoreductase</keyword>
<dbReference type="InterPro" id="IPR013154">
    <property type="entry name" value="ADH-like_N"/>
</dbReference>
<dbReference type="PANTHER" id="PTHR43350">
    <property type="entry name" value="NAD-DEPENDENT ALCOHOL DEHYDROGENASE"/>
    <property type="match status" value="1"/>
</dbReference>
<evidence type="ECO:0000256" key="4">
    <source>
        <dbReference type="ARBA" id="ARBA00022833"/>
    </source>
</evidence>
<dbReference type="Gene3D" id="3.90.180.10">
    <property type="entry name" value="Medium-chain alcohol dehydrogenases, catalytic domain"/>
    <property type="match status" value="1"/>
</dbReference>
<dbReference type="InterPro" id="IPR011032">
    <property type="entry name" value="GroES-like_sf"/>
</dbReference>
<dbReference type="Pfam" id="PF08240">
    <property type="entry name" value="ADH_N"/>
    <property type="match status" value="1"/>
</dbReference>
<evidence type="ECO:0000313" key="9">
    <source>
        <dbReference type="EMBL" id="TWD82410.1"/>
    </source>
</evidence>
<dbReference type="GO" id="GO:0046872">
    <property type="term" value="F:metal ion binding"/>
    <property type="evidence" value="ECO:0007669"/>
    <property type="project" value="UniProtKB-KW"/>
</dbReference>
<evidence type="ECO:0000256" key="3">
    <source>
        <dbReference type="ARBA" id="ARBA00022723"/>
    </source>
</evidence>
<dbReference type="InterPro" id="IPR036291">
    <property type="entry name" value="NAD(P)-bd_dom_sf"/>
</dbReference>
<evidence type="ECO:0000259" key="7">
    <source>
        <dbReference type="Pfam" id="PF08240"/>
    </source>
</evidence>